<dbReference type="InterPro" id="IPR025587">
    <property type="entry name" value="DUF4351"/>
</dbReference>
<dbReference type="RefSeq" id="WP_190836114.1">
    <property type="nucleotide sequence ID" value="NZ_CAWPPI010000104.1"/>
</dbReference>
<reference evidence="2" key="1">
    <citation type="submission" date="2020-09" db="EMBL/GenBank/DDBJ databases">
        <title>Iningainema tapete sp. nov. (Scytonemataceae, Cyanobacteria) from greenhouses in central Florida (USA) produces two types of nodularin with biosynthetic potential for microcystin-LR and anabaenopeptins.</title>
        <authorList>
            <person name="Berthold D.E."/>
            <person name="Lefler F.W."/>
            <person name="Huang I.-S."/>
            <person name="Abdulla H."/>
            <person name="Zimba P.V."/>
            <person name="Laughinghouse H.D. IV."/>
        </authorList>
    </citation>
    <scope>NUCLEOTIDE SEQUENCE</scope>
    <source>
        <strain evidence="2">BLCCT55</strain>
    </source>
</reference>
<dbReference type="Proteomes" id="UP000629098">
    <property type="component" value="Unassembled WGS sequence"/>
</dbReference>
<dbReference type="Pfam" id="PF14261">
    <property type="entry name" value="DUF4351"/>
    <property type="match status" value="1"/>
</dbReference>
<proteinExistence type="predicted"/>
<evidence type="ECO:0000259" key="1">
    <source>
        <dbReference type="Pfam" id="PF14261"/>
    </source>
</evidence>
<sequence>MQVTSWMETAMLRAAQRLVLRQLNRRVGIEPHVAKRILELLLVRLEALCDDILDFREMSDLVNWLERDRTSAETEAISEKIMNNRKYINLKRLETKFHIMADNREGIS</sequence>
<keyword evidence="3" id="KW-1185">Reference proteome</keyword>
<dbReference type="AlphaFoldDB" id="A0A8J6XHQ6"/>
<evidence type="ECO:0000313" key="3">
    <source>
        <dbReference type="Proteomes" id="UP000629098"/>
    </source>
</evidence>
<comment type="caution">
    <text evidence="2">The sequence shown here is derived from an EMBL/GenBank/DDBJ whole genome shotgun (WGS) entry which is preliminary data.</text>
</comment>
<organism evidence="2 3">
    <name type="scientific">Iningainema tapete BLCC-T55</name>
    <dbReference type="NCBI Taxonomy" id="2748662"/>
    <lineage>
        <taxon>Bacteria</taxon>
        <taxon>Bacillati</taxon>
        <taxon>Cyanobacteriota</taxon>
        <taxon>Cyanophyceae</taxon>
        <taxon>Nostocales</taxon>
        <taxon>Scytonemataceae</taxon>
        <taxon>Iningainema tapete</taxon>
    </lineage>
</organism>
<dbReference type="EMBL" id="JACXAE010000104">
    <property type="protein sequence ID" value="MBD2777050.1"/>
    <property type="molecule type" value="Genomic_DNA"/>
</dbReference>
<protein>
    <submittedName>
        <fullName evidence="2">DUF4351 domain-containing protein</fullName>
    </submittedName>
</protein>
<evidence type="ECO:0000313" key="2">
    <source>
        <dbReference type="EMBL" id="MBD2777050.1"/>
    </source>
</evidence>
<gene>
    <name evidence="2" type="ORF">ICL16_34640</name>
</gene>
<accession>A0A8J6XHQ6</accession>
<name>A0A8J6XHQ6_9CYAN</name>
<feature type="domain" description="DUF4351" evidence="1">
    <location>
        <begin position="11"/>
        <end position="65"/>
    </location>
</feature>